<feature type="non-terminal residue" evidence="3">
    <location>
        <position position="1186"/>
    </location>
</feature>
<dbReference type="InterPro" id="IPR041679">
    <property type="entry name" value="DNA2/NAM7-like_C"/>
</dbReference>
<organism evidence="3 4">
    <name type="scientific">Rhizoctonia solani AG-3 Rhs1AP</name>
    <dbReference type="NCBI Taxonomy" id="1086054"/>
    <lineage>
        <taxon>Eukaryota</taxon>
        <taxon>Fungi</taxon>
        <taxon>Dikarya</taxon>
        <taxon>Basidiomycota</taxon>
        <taxon>Agaricomycotina</taxon>
        <taxon>Agaricomycetes</taxon>
        <taxon>Cantharellales</taxon>
        <taxon>Ceratobasidiaceae</taxon>
        <taxon>Rhizoctonia</taxon>
    </lineage>
</organism>
<dbReference type="InterPro" id="IPR047187">
    <property type="entry name" value="SF1_C_Upf1"/>
</dbReference>
<dbReference type="GO" id="GO:0004386">
    <property type="term" value="F:helicase activity"/>
    <property type="evidence" value="ECO:0007669"/>
    <property type="project" value="InterPro"/>
</dbReference>
<accession>A0A0A1UHX5</accession>
<dbReference type="OrthoDB" id="3232210at2759"/>
<dbReference type="EMBL" id="JATN01000321">
    <property type="protein sequence ID" value="EUC58482.1"/>
    <property type="molecule type" value="Genomic_DNA"/>
</dbReference>
<evidence type="ECO:0000259" key="1">
    <source>
        <dbReference type="Pfam" id="PF13086"/>
    </source>
</evidence>
<feature type="domain" description="DNA2/NAM7 helicase helicase" evidence="1">
    <location>
        <begin position="499"/>
        <end position="897"/>
    </location>
</feature>
<dbReference type="Pfam" id="PF13086">
    <property type="entry name" value="AAA_11"/>
    <property type="match status" value="1"/>
</dbReference>
<dbReference type="AlphaFoldDB" id="A0A0A1UHX5"/>
<protein>
    <submittedName>
        <fullName evidence="3">NFX1-type zinc finger protein</fullName>
    </submittedName>
</protein>
<dbReference type="InterPro" id="IPR041677">
    <property type="entry name" value="DNA2/NAM7_AAA_11"/>
</dbReference>
<dbReference type="Pfam" id="PF13087">
    <property type="entry name" value="AAA_12"/>
    <property type="match status" value="1"/>
</dbReference>
<comment type="caution">
    <text evidence="3">The sequence shown here is derived from an EMBL/GenBank/DDBJ whole genome shotgun (WGS) entry which is preliminary data.</text>
</comment>
<reference evidence="4" key="1">
    <citation type="journal article" date="2014" name="Genome Announc.">
        <title>Draft genome sequence of the plant-pathogenic soil fungus Rhizoctonia solani anastomosis group 3 strain Rhs1AP.</title>
        <authorList>
            <person name="Cubeta M.A."/>
            <person name="Thomas E."/>
            <person name="Dean R.A."/>
            <person name="Jabaji S."/>
            <person name="Neate S.M."/>
            <person name="Tavantzis S."/>
            <person name="Toda T."/>
            <person name="Vilgalys R."/>
            <person name="Bharathan N."/>
            <person name="Fedorova-Abrams N."/>
            <person name="Pakala S.B."/>
            <person name="Pakala S.M."/>
            <person name="Zafar N."/>
            <person name="Joardar V."/>
            <person name="Losada L."/>
            <person name="Nierman W.C."/>
        </authorList>
    </citation>
    <scope>NUCLEOTIDE SEQUENCE [LARGE SCALE GENOMIC DNA]</scope>
    <source>
        <strain evidence="4">AG-3</strain>
    </source>
</reference>
<dbReference type="InterPro" id="IPR045055">
    <property type="entry name" value="DNA2/NAM7-like"/>
</dbReference>
<dbReference type="GO" id="GO:0031380">
    <property type="term" value="C:nuclear RNA-directed RNA polymerase complex"/>
    <property type="evidence" value="ECO:0007669"/>
    <property type="project" value="TreeGrafter"/>
</dbReference>
<dbReference type="PANTHER" id="PTHR10887:SF341">
    <property type="entry name" value="NFX1-TYPE ZINC FINGER-CONTAINING PROTEIN 1"/>
    <property type="match status" value="1"/>
</dbReference>
<dbReference type="Gene3D" id="3.40.50.300">
    <property type="entry name" value="P-loop containing nucleotide triphosphate hydrolases"/>
    <property type="match status" value="3"/>
</dbReference>
<dbReference type="InterPro" id="IPR027417">
    <property type="entry name" value="P-loop_NTPase"/>
</dbReference>
<gene>
    <name evidence="3" type="ORF">RSOL_258270</name>
</gene>
<feature type="domain" description="DNA2/NAM7 helicase-like C-terminal" evidence="2">
    <location>
        <begin position="914"/>
        <end position="1144"/>
    </location>
</feature>
<dbReference type="SUPFAM" id="SSF52540">
    <property type="entry name" value="P-loop containing nucleoside triphosphate hydrolases"/>
    <property type="match status" value="1"/>
</dbReference>
<dbReference type="CDD" id="cd18808">
    <property type="entry name" value="SF1_C_Upf1"/>
    <property type="match status" value="1"/>
</dbReference>
<dbReference type="Proteomes" id="UP000030108">
    <property type="component" value="Unassembled WGS sequence"/>
</dbReference>
<name>A0A0A1UHX5_9AGAM</name>
<dbReference type="PANTHER" id="PTHR10887">
    <property type="entry name" value="DNA2/NAM7 HELICASE FAMILY"/>
    <property type="match status" value="1"/>
</dbReference>
<evidence type="ECO:0000313" key="4">
    <source>
        <dbReference type="Proteomes" id="UP000030108"/>
    </source>
</evidence>
<evidence type="ECO:0000259" key="2">
    <source>
        <dbReference type="Pfam" id="PF13087"/>
    </source>
</evidence>
<dbReference type="GO" id="GO:0031048">
    <property type="term" value="P:regulatory ncRNA-mediated heterochromatin formation"/>
    <property type="evidence" value="ECO:0007669"/>
    <property type="project" value="TreeGrafter"/>
</dbReference>
<sequence>MEDAQLYLREFVEGNGIVRLTDAVRYPMNSPRSWSFQRGYVPIFVYLTSESVIKKGLHADINKLYGVIHNNFKTIRDTIETHMPRLIKARSFKDGHKPLSGRILFKAIFSAIHEYVTRFKVAASNPDVRQLVERMAGWFDTWAAALSSNPPFDDECVRFETYQKESIIENIDNDKERLLSLVKEPVALGVDQGTRRQEITEGLIANLQRILDNEGPGHLCKEGPRHDNDHDKIRNIGVAPTPDELLCDEDPYLPGNFFEAPHHLEPRSVQRLFDIQFRLLREEMMAPVRRAVQSVVSDLKKPNSISTTLSEIIRQGGGRYVTPDTQDSVMFSVFTNITFHPLSLDTRGISLGIEFDTPPGDGQSDIVETRVAYWDRIASKRLTQGALIALIWKDPLDKVDIYIGTVTSTPFDLVASARQSSDRVSIKVSFLDPAAEFRSKHELKQIAIRPPFYSIAPSFSFDLTNLFPPDSNVWSLALNPSSPSSIKQAKTSLLQGSRLDPSQVDAVVDSLTREVSLIQGPPGTGKSYTGLELIRVLVKSGVAPILMVAFTNHVLDHMLKGILDNEITDQIIRLGSRFAADERLAGFSLEELESNAPKSKPGRPINSARRAMGEIEDEMDRLMKSITRGRVPGHEMEKYLASAYPGHYHELVRNTPAWISALFTEASGNGSGWNIAGRQFSGSMVDFWLDAKDLKFLEPPAVYAGDISQQPLSTFNRFRYLGEGDSQVQEEQDPVSKHQQAVYEHIQRHGLHVMPSIPTANRLPRELQSDPKVWSMSFSERRRLYNVWYMPASQSIRERQLEEFEDLRRKHIWALEAFNKAKEEYRANLLREAHIVGCTTTGAAKLVSLLSEMRPKVLIVEEAGQVLESHILATLVGSVNHLIMIGDPLQLRPNINSWKLSSDNPVTGKIYRFNESLMERLARNGFPMTQLDVQRRMRPSISSLIRTTLYPNLQDNAKVLSYPDVRGMDKNVLFISHENLERGGGEDSVSKHNEFEINLIYDLVAHLLRQGCYNEEGNIVVLAAYLGQVPKIQQKLQSLVTTVVDDRDAEALAEHGVEETELATTREIDMSKRVLVRSLDNFQGEEGDVIILSLVRNSGTRFNGDISHLQFTGGKSPIGFLKSKNRTNVGLSRAKHGLYVFGNAPELARGSDMWARVTIIPTTFNGLTSLVNSNWLLQMEDAFSHA</sequence>
<evidence type="ECO:0000313" key="3">
    <source>
        <dbReference type="EMBL" id="EUC58482.1"/>
    </source>
</evidence>
<proteinExistence type="predicted"/>